<protein>
    <recommendedName>
        <fullName evidence="1">N-acetyltransferase domain-containing protein</fullName>
    </recommendedName>
</protein>
<name>A0A0R2DVV2_9LACO</name>
<dbReference type="InterPro" id="IPR050276">
    <property type="entry name" value="MshD_Acetyltransferase"/>
</dbReference>
<dbReference type="PROSITE" id="PS51186">
    <property type="entry name" value="GNAT"/>
    <property type="match status" value="1"/>
</dbReference>
<dbReference type="Proteomes" id="UP000051378">
    <property type="component" value="Unassembled WGS sequence"/>
</dbReference>
<keyword evidence="3" id="KW-1185">Reference proteome</keyword>
<dbReference type="PANTHER" id="PTHR43617">
    <property type="entry name" value="L-AMINO ACID N-ACETYLTRANSFERASE"/>
    <property type="match status" value="1"/>
</dbReference>
<dbReference type="InterPro" id="IPR016181">
    <property type="entry name" value="Acyl_CoA_acyltransferase"/>
</dbReference>
<dbReference type="PATRIC" id="fig|1423744.4.peg.118"/>
<dbReference type="EMBL" id="AYZL01000008">
    <property type="protein sequence ID" value="KRN04666.1"/>
    <property type="molecule type" value="Genomic_DNA"/>
</dbReference>
<evidence type="ECO:0000259" key="1">
    <source>
        <dbReference type="PROSITE" id="PS51186"/>
    </source>
</evidence>
<dbReference type="Pfam" id="PF00583">
    <property type="entry name" value="Acetyltransf_1"/>
    <property type="match status" value="1"/>
</dbReference>
<evidence type="ECO:0000313" key="3">
    <source>
        <dbReference type="Proteomes" id="UP000051378"/>
    </source>
</evidence>
<gene>
    <name evidence="2" type="ORF">FC86_GL000115</name>
</gene>
<dbReference type="OrthoDB" id="9796381at2"/>
<sequence length="187" mass="21387">MIFKEGIMLSIRQATMADLPTVMNLINSAIKVLAERQIPQWHDGKYPLTSDFENDINHGEGYVLVDEDLDSKIIGYAALSSCPDKVYEEGSEVNFNNHVESNYMIVHRVVVDSSVKGKRIGLRFLEMLQAQANELEYHDLRIDTHPKNIAMRKTIMRAGYEEVGMIYLPEVADNDRVAYQLLTRVRI</sequence>
<organism evidence="2 3">
    <name type="scientific">Holzapfeliella floricola DSM 23037 = JCM 16512</name>
    <dbReference type="NCBI Taxonomy" id="1423744"/>
    <lineage>
        <taxon>Bacteria</taxon>
        <taxon>Bacillati</taxon>
        <taxon>Bacillota</taxon>
        <taxon>Bacilli</taxon>
        <taxon>Lactobacillales</taxon>
        <taxon>Lactobacillaceae</taxon>
        <taxon>Holzapfeliella</taxon>
    </lineage>
</organism>
<dbReference type="GO" id="GO:0016747">
    <property type="term" value="F:acyltransferase activity, transferring groups other than amino-acyl groups"/>
    <property type="evidence" value="ECO:0007669"/>
    <property type="project" value="InterPro"/>
</dbReference>
<dbReference type="PANTHER" id="PTHR43617:SF20">
    <property type="entry name" value="N-ALPHA-ACETYLTRANSFERASE RIMI"/>
    <property type="match status" value="1"/>
</dbReference>
<dbReference type="AlphaFoldDB" id="A0A0R2DVV2"/>
<accession>A0A0R2DVV2</accession>
<dbReference type="STRING" id="1423744.FC86_GL000115"/>
<dbReference type="InterPro" id="IPR000182">
    <property type="entry name" value="GNAT_dom"/>
</dbReference>
<proteinExistence type="predicted"/>
<comment type="caution">
    <text evidence="2">The sequence shown here is derived from an EMBL/GenBank/DDBJ whole genome shotgun (WGS) entry which is preliminary data.</text>
</comment>
<feature type="domain" description="N-acetyltransferase" evidence="1">
    <location>
        <begin position="9"/>
        <end position="186"/>
    </location>
</feature>
<evidence type="ECO:0000313" key="2">
    <source>
        <dbReference type="EMBL" id="KRN04666.1"/>
    </source>
</evidence>
<dbReference type="SUPFAM" id="SSF55729">
    <property type="entry name" value="Acyl-CoA N-acyltransferases (Nat)"/>
    <property type="match status" value="1"/>
</dbReference>
<reference evidence="2 3" key="1">
    <citation type="journal article" date="2015" name="Genome Announc.">
        <title>Expanding the biotechnology potential of lactobacilli through comparative genomics of 213 strains and associated genera.</title>
        <authorList>
            <person name="Sun Z."/>
            <person name="Harris H.M."/>
            <person name="McCann A."/>
            <person name="Guo C."/>
            <person name="Argimon S."/>
            <person name="Zhang W."/>
            <person name="Yang X."/>
            <person name="Jeffery I.B."/>
            <person name="Cooney J.C."/>
            <person name="Kagawa T.F."/>
            <person name="Liu W."/>
            <person name="Song Y."/>
            <person name="Salvetti E."/>
            <person name="Wrobel A."/>
            <person name="Rasinkangas P."/>
            <person name="Parkhill J."/>
            <person name="Rea M.C."/>
            <person name="O'Sullivan O."/>
            <person name="Ritari J."/>
            <person name="Douillard F.P."/>
            <person name="Paul Ross R."/>
            <person name="Yang R."/>
            <person name="Briner A.E."/>
            <person name="Felis G.E."/>
            <person name="de Vos W.M."/>
            <person name="Barrangou R."/>
            <person name="Klaenhammer T.R."/>
            <person name="Caufield P.W."/>
            <person name="Cui Y."/>
            <person name="Zhang H."/>
            <person name="O'Toole P.W."/>
        </authorList>
    </citation>
    <scope>NUCLEOTIDE SEQUENCE [LARGE SCALE GENOMIC DNA]</scope>
    <source>
        <strain evidence="2 3">DSM 23037</strain>
    </source>
</reference>
<dbReference type="Gene3D" id="3.40.630.30">
    <property type="match status" value="1"/>
</dbReference>